<feature type="domain" description="Cupin type-2" evidence="1">
    <location>
        <begin position="37"/>
        <end position="99"/>
    </location>
</feature>
<dbReference type="PATRIC" id="fig|1384054.3.peg.1471"/>
<proteinExistence type="predicted"/>
<protein>
    <recommendedName>
        <fullName evidence="1">Cupin type-2 domain-containing protein</fullName>
    </recommendedName>
</protein>
<dbReference type="Gene3D" id="2.60.120.10">
    <property type="entry name" value="Jelly Rolls"/>
    <property type="match status" value="1"/>
</dbReference>
<dbReference type="InterPro" id="IPR011051">
    <property type="entry name" value="RmlC_Cupin_sf"/>
</dbReference>
<sequence>MDLIDATQFTADRAWGSLPLMSMGDYRAKLHWTDQPFEWHENDGEELFVVLDGVVDMHYASSEHEAPRVVELRPGQIAVFRAGDWHVAHPRDAARILVVERTCSM</sequence>
<name>A0A091B819_9GAMM</name>
<dbReference type="eggNOG" id="COG1917">
    <property type="taxonomic scope" value="Bacteria"/>
</dbReference>
<organism evidence="2 3">
    <name type="scientific">Arenimonas malthae CC-JY-1</name>
    <dbReference type="NCBI Taxonomy" id="1384054"/>
    <lineage>
        <taxon>Bacteria</taxon>
        <taxon>Pseudomonadati</taxon>
        <taxon>Pseudomonadota</taxon>
        <taxon>Gammaproteobacteria</taxon>
        <taxon>Lysobacterales</taxon>
        <taxon>Lysobacteraceae</taxon>
        <taxon>Arenimonas</taxon>
    </lineage>
</organism>
<comment type="caution">
    <text evidence="2">The sequence shown here is derived from an EMBL/GenBank/DDBJ whole genome shotgun (WGS) entry which is preliminary data.</text>
</comment>
<dbReference type="STRING" id="1384054.N790_07335"/>
<evidence type="ECO:0000313" key="2">
    <source>
        <dbReference type="EMBL" id="KFN47876.1"/>
    </source>
</evidence>
<dbReference type="Pfam" id="PF07883">
    <property type="entry name" value="Cupin_2"/>
    <property type="match status" value="1"/>
</dbReference>
<dbReference type="InterPro" id="IPR013096">
    <property type="entry name" value="Cupin_2"/>
</dbReference>
<reference evidence="2 3" key="1">
    <citation type="submission" date="2013-09" db="EMBL/GenBank/DDBJ databases">
        <title>Genome sequencing of Arenimonas malthae.</title>
        <authorList>
            <person name="Chen F."/>
            <person name="Wang G."/>
        </authorList>
    </citation>
    <scope>NUCLEOTIDE SEQUENCE [LARGE SCALE GENOMIC DNA]</scope>
    <source>
        <strain evidence="2 3">CC-JY-1</strain>
    </source>
</reference>
<dbReference type="SUPFAM" id="SSF51182">
    <property type="entry name" value="RmlC-like cupins"/>
    <property type="match status" value="1"/>
</dbReference>
<dbReference type="OrthoDB" id="3829432at2"/>
<gene>
    <name evidence="2" type="ORF">N790_07335</name>
</gene>
<evidence type="ECO:0000259" key="1">
    <source>
        <dbReference type="Pfam" id="PF07883"/>
    </source>
</evidence>
<dbReference type="EMBL" id="AVCH01000157">
    <property type="protein sequence ID" value="KFN47876.1"/>
    <property type="molecule type" value="Genomic_DNA"/>
</dbReference>
<keyword evidence="3" id="KW-1185">Reference proteome</keyword>
<dbReference type="InterPro" id="IPR014710">
    <property type="entry name" value="RmlC-like_jellyroll"/>
</dbReference>
<dbReference type="RefSeq" id="WP_043802995.1">
    <property type="nucleotide sequence ID" value="NZ_AVCH01000157.1"/>
</dbReference>
<accession>A0A091B819</accession>
<dbReference type="Proteomes" id="UP000029392">
    <property type="component" value="Unassembled WGS sequence"/>
</dbReference>
<dbReference type="AlphaFoldDB" id="A0A091B819"/>
<evidence type="ECO:0000313" key="3">
    <source>
        <dbReference type="Proteomes" id="UP000029392"/>
    </source>
</evidence>